<evidence type="ECO:0000313" key="1">
    <source>
        <dbReference type="EMBL" id="CAB4573830.1"/>
    </source>
</evidence>
<reference evidence="1" key="1">
    <citation type="submission" date="2020-05" db="EMBL/GenBank/DDBJ databases">
        <authorList>
            <person name="Chiriac C."/>
            <person name="Salcher M."/>
            <person name="Ghai R."/>
            <person name="Kavagutti S V."/>
        </authorList>
    </citation>
    <scope>NUCLEOTIDE SEQUENCE</scope>
</reference>
<accession>A0A6J6EBA7</accession>
<dbReference type="EMBL" id="CAEZTG010000137">
    <property type="protein sequence ID" value="CAB4573830.1"/>
    <property type="molecule type" value="Genomic_DNA"/>
</dbReference>
<name>A0A6J6EBA7_9ZZZZ</name>
<proteinExistence type="predicted"/>
<gene>
    <name evidence="1" type="ORF">UFOPK1603_01335</name>
</gene>
<protein>
    <submittedName>
        <fullName evidence="1">Unannotated protein</fullName>
    </submittedName>
</protein>
<organism evidence="1">
    <name type="scientific">freshwater metagenome</name>
    <dbReference type="NCBI Taxonomy" id="449393"/>
    <lineage>
        <taxon>unclassified sequences</taxon>
        <taxon>metagenomes</taxon>
        <taxon>ecological metagenomes</taxon>
    </lineage>
</organism>
<dbReference type="AlphaFoldDB" id="A0A6J6EBA7"/>
<sequence>MAEKEVPFSPSITNRFVRTDDSSLITADRSCDDWRTTERVPSAANRSIAAGVTDGSSTCVRLSGAAAKAADRTLSPAAYSVSMTDPRPPAMREPESIETKGRLKVCRIWFSGRTEESPASVSAWTTKGVAASVSGVAKEPPKMRNCSPARASCVSESRGEPSGLTSSGASITTVAAREIGVVGVVSEGKRNRCVTMLASREPFGAVASMSTG</sequence>